<evidence type="ECO:0000313" key="5">
    <source>
        <dbReference type="EMBL" id="MCQ4925376.1"/>
    </source>
</evidence>
<dbReference type="Pfam" id="PF03477">
    <property type="entry name" value="ATP-cone"/>
    <property type="match status" value="1"/>
</dbReference>
<keyword evidence="2 3" id="KW-0067">ATP-binding</keyword>
<organism evidence="5 6">
    <name type="scientific">Tissierella carlieri</name>
    <dbReference type="NCBI Taxonomy" id="689904"/>
    <lineage>
        <taxon>Bacteria</taxon>
        <taxon>Bacillati</taxon>
        <taxon>Bacillota</taxon>
        <taxon>Tissierellia</taxon>
        <taxon>Tissierellales</taxon>
        <taxon>Tissierellaceae</taxon>
        <taxon>Tissierella</taxon>
    </lineage>
</organism>
<dbReference type="InterPro" id="IPR005144">
    <property type="entry name" value="ATP-cone_dom"/>
</dbReference>
<gene>
    <name evidence="5" type="ORF">NE686_19890</name>
</gene>
<keyword evidence="6" id="KW-1185">Reference proteome</keyword>
<dbReference type="PROSITE" id="PS51161">
    <property type="entry name" value="ATP_CONE"/>
    <property type="match status" value="1"/>
</dbReference>
<evidence type="ECO:0000313" key="6">
    <source>
        <dbReference type="Proteomes" id="UP001524478"/>
    </source>
</evidence>
<evidence type="ECO:0000256" key="1">
    <source>
        <dbReference type="ARBA" id="ARBA00022741"/>
    </source>
</evidence>
<feature type="domain" description="ATP-cone" evidence="4">
    <location>
        <begin position="2"/>
        <end position="89"/>
    </location>
</feature>
<dbReference type="Proteomes" id="UP001524478">
    <property type="component" value="Unassembled WGS sequence"/>
</dbReference>
<dbReference type="RefSeq" id="WP_256312863.1">
    <property type="nucleotide sequence ID" value="NZ_JANGAC010000021.1"/>
</dbReference>
<evidence type="ECO:0000256" key="3">
    <source>
        <dbReference type="PROSITE-ProRule" id="PRU00492"/>
    </source>
</evidence>
<protein>
    <submittedName>
        <fullName evidence="5">ATP cone domain-containing protein</fullName>
    </submittedName>
</protein>
<accession>A0ABT1SFW4</accession>
<proteinExistence type="predicted"/>
<keyword evidence="1 3" id="KW-0547">Nucleotide-binding</keyword>
<reference evidence="5 6" key="1">
    <citation type="submission" date="2022-06" db="EMBL/GenBank/DDBJ databases">
        <title>Isolation of gut microbiota from human fecal samples.</title>
        <authorList>
            <person name="Pamer E.G."/>
            <person name="Barat B."/>
            <person name="Waligurski E."/>
            <person name="Medina S."/>
            <person name="Paddock L."/>
            <person name="Mostad J."/>
        </authorList>
    </citation>
    <scope>NUCLEOTIDE SEQUENCE [LARGE SCALE GENOMIC DNA]</scope>
    <source>
        <strain evidence="5 6">DFI.7.95</strain>
    </source>
</reference>
<name>A0ABT1SFW4_9FIRM</name>
<evidence type="ECO:0000256" key="2">
    <source>
        <dbReference type="ARBA" id="ARBA00022840"/>
    </source>
</evidence>
<sequence>MLKVIKRDGRIGDFIPEKIKTSISNCGNDVNLHLNQKKLDLIAKEVEDVIVSIRGKDRKTSRYEIRGVITRVLKDMGYSKVSYCFYEDK</sequence>
<dbReference type="EMBL" id="JANGAC010000021">
    <property type="protein sequence ID" value="MCQ4925376.1"/>
    <property type="molecule type" value="Genomic_DNA"/>
</dbReference>
<comment type="caution">
    <text evidence="5">The sequence shown here is derived from an EMBL/GenBank/DDBJ whole genome shotgun (WGS) entry which is preliminary data.</text>
</comment>
<evidence type="ECO:0000259" key="4">
    <source>
        <dbReference type="PROSITE" id="PS51161"/>
    </source>
</evidence>